<dbReference type="InterPro" id="IPR008927">
    <property type="entry name" value="6-PGluconate_DH-like_C_sf"/>
</dbReference>
<dbReference type="InterPro" id="IPR013328">
    <property type="entry name" value="6PGD_dom2"/>
</dbReference>
<evidence type="ECO:0000256" key="2">
    <source>
        <dbReference type="ARBA" id="ARBA00009463"/>
    </source>
</evidence>
<dbReference type="EMBL" id="PXVD01000028">
    <property type="protein sequence ID" value="MDJ1372481.1"/>
    <property type="molecule type" value="Genomic_DNA"/>
</dbReference>
<gene>
    <name evidence="6" type="ORF">C7K25_14105</name>
</gene>
<proteinExistence type="inferred from homology"/>
<name>A0ABT7CDB2_9MICO</name>
<organism evidence="6 7">
    <name type="scientific">Gulosibacter molinativorax</name>
    <dbReference type="NCBI Taxonomy" id="256821"/>
    <lineage>
        <taxon>Bacteria</taxon>
        <taxon>Bacillati</taxon>
        <taxon>Actinomycetota</taxon>
        <taxon>Actinomycetes</taxon>
        <taxon>Micrococcales</taxon>
        <taxon>Microbacteriaceae</taxon>
        <taxon>Gulosibacter</taxon>
    </lineage>
</organism>
<protein>
    <submittedName>
        <fullName evidence="6">3-hydroxyacyl-CoA dehydrogenase family protein</fullName>
    </submittedName>
</protein>
<dbReference type="InterPro" id="IPR006176">
    <property type="entry name" value="3-OHacyl-CoA_DH_NAD-bd"/>
</dbReference>
<evidence type="ECO:0000256" key="1">
    <source>
        <dbReference type="ARBA" id="ARBA00005086"/>
    </source>
</evidence>
<comment type="caution">
    <text evidence="6">The sequence shown here is derived from an EMBL/GenBank/DDBJ whole genome shotgun (WGS) entry which is preliminary data.</text>
</comment>
<dbReference type="Gene3D" id="3.40.50.720">
    <property type="entry name" value="NAD(P)-binding Rossmann-like Domain"/>
    <property type="match status" value="1"/>
</dbReference>
<dbReference type="InterPro" id="IPR006108">
    <property type="entry name" value="3HC_DH_C"/>
</dbReference>
<feature type="domain" description="3-hydroxyacyl-CoA dehydrogenase NAD binding" evidence="5">
    <location>
        <begin position="19"/>
        <end position="195"/>
    </location>
</feature>
<reference evidence="6" key="1">
    <citation type="submission" date="2018-03" db="EMBL/GenBank/DDBJ databases">
        <authorList>
            <person name="Nunes O.C."/>
            <person name="Lopes A.R."/>
            <person name="Froufe H."/>
            <person name="Munoz-Merida A."/>
            <person name="Barroso C."/>
            <person name="Egas C."/>
        </authorList>
    </citation>
    <scope>NUCLEOTIDE SEQUENCE</scope>
    <source>
        <strain evidence="6">ON4</strain>
    </source>
</reference>
<comment type="similarity">
    <text evidence="2">Belongs to the 3-hydroxyacyl-CoA dehydrogenase family.</text>
</comment>
<keyword evidence="3" id="KW-0560">Oxidoreductase</keyword>
<dbReference type="PANTHER" id="PTHR48075:SF5">
    <property type="entry name" value="3-HYDROXYBUTYRYL-COA DEHYDROGENASE"/>
    <property type="match status" value="1"/>
</dbReference>
<evidence type="ECO:0000259" key="5">
    <source>
        <dbReference type="Pfam" id="PF02737"/>
    </source>
</evidence>
<comment type="pathway">
    <text evidence="1">Lipid metabolism; butanoate metabolism.</text>
</comment>
<dbReference type="InterPro" id="IPR036291">
    <property type="entry name" value="NAD(P)-bd_dom_sf"/>
</dbReference>
<evidence type="ECO:0000313" key="6">
    <source>
        <dbReference type="EMBL" id="MDJ1372481.1"/>
    </source>
</evidence>
<evidence type="ECO:0000259" key="4">
    <source>
        <dbReference type="Pfam" id="PF00725"/>
    </source>
</evidence>
<evidence type="ECO:0000313" key="7">
    <source>
        <dbReference type="Proteomes" id="UP001170379"/>
    </source>
</evidence>
<accession>A0ABT7CDB2</accession>
<dbReference type="PANTHER" id="PTHR48075">
    <property type="entry name" value="3-HYDROXYACYL-COA DEHYDROGENASE FAMILY PROTEIN"/>
    <property type="match status" value="1"/>
</dbReference>
<dbReference type="PIRSF" id="PIRSF000105">
    <property type="entry name" value="HCDH"/>
    <property type="match status" value="1"/>
</dbReference>
<dbReference type="Pfam" id="PF02737">
    <property type="entry name" value="3HCDH_N"/>
    <property type="match status" value="1"/>
</dbReference>
<dbReference type="RefSeq" id="WP_051267301.1">
    <property type="nucleotide sequence ID" value="NZ_CP028426.1"/>
</dbReference>
<dbReference type="Gene3D" id="1.10.1040.10">
    <property type="entry name" value="N-(1-d-carboxylethyl)-l-norvaline Dehydrogenase, domain 2"/>
    <property type="match status" value="1"/>
</dbReference>
<dbReference type="Pfam" id="PF00725">
    <property type="entry name" value="3HCDH"/>
    <property type="match status" value="1"/>
</dbReference>
<feature type="domain" description="3-hydroxyacyl-CoA dehydrogenase C-terminal" evidence="4">
    <location>
        <begin position="200"/>
        <end position="296"/>
    </location>
</feature>
<evidence type="ECO:0000256" key="3">
    <source>
        <dbReference type="ARBA" id="ARBA00023002"/>
    </source>
</evidence>
<dbReference type="InterPro" id="IPR022694">
    <property type="entry name" value="3-OHacyl-CoA_DH"/>
</dbReference>
<sequence length="302" mass="31751">MATELEGSTPAGITPVGELGIVGAGLMGSGIAQVAAIAGISVKIFDTQDGAAERGIEGISRQLDKRVARERMARQEADDAIARITPVTELGHAAAGDAVIEAVIELIDVKQRVFAELAEAARPDAVLATNTSALPITEIAATSSGAKRIIGMHFFSPVPAMGLCEVVRGYRTSDSTVARALGLAQQLGKETILVNRDDAGFVTSRLMTVLVQEATRLVEAGLSTPEEIDRACQLAFGHKMGPFATMDLTGVDVTLRAGNSIFEQSNDPRFAPPQLLKRMVAAGDLGRKTGKGFYGYRNEATS</sequence>
<dbReference type="SUPFAM" id="SSF51735">
    <property type="entry name" value="NAD(P)-binding Rossmann-fold domains"/>
    <property type="match status" value="1"/>
</dbReference>
<dbReference type="Proteomes" id="UP001170379">
    <property type="component" value="Unassembled WGS sequence"/>
</dbReference>
<dbReference type="SUPFAM" id="SSF48179">
    <property type="entry name" value="6-phosphogluconate dehydrogenase C-terminal domain-like"/>
    <property type="match status" value="1"/>
</dbReference>
<reference evidence="6" key="2">
    <citation type="journal article" date="2022" name="Sci. Rep.">
        <title>In silico prediction of the enzymes involved in the degradation of the herbicide molinate by Gulosibacter molinativorax ON4T.</title>
        <authorList>
            <person name="Lopes A.R."/>
            <person name="Bunin E."/>
            <person name="Viana A.T."/>
            <person name="Froufe H."/>
            <person name="Munoz-Merida A."/>
            <person name="Pinho D."/>
            <person name="Figueiredo J."/>
            <person name="Barroso C."/>
            <person name="Vaz-Moreira I."/>
            <person name="Bellanger X."/>
            <person name="Egas C."/>
            <person name="Nunes O.C."/>
        </authorList>
    </citation>
    <scope>NUCLEOTIDE SEQUENCE</scope>
    <source>
        <strain evidence="6">ON4</strain>
    </source>
</reference>
<keyword evidence="7" id="KW-1185">Reference proteome</keyword>